<evidence type="ECO:0000313" key="1">
    <source>
        <dbReference type="EMBL" id="RUQ24865.1"/>
    </source>
</evidence>
<comment type="caution">
    <text evidence="1">The sequence shown here is derived from an EMBL/GenBank/DDBJ whole genome shotgun (WGS) entry which is preliminary data.</text>
</comment>
<dbReference type="EMBL" id="RYZZ01000045">
    <property type="protein sequence ID" value="RUQ24865.1"/>
    <property type="molecule type" value="Genomic_DNA"/>
</dbReference>
<dbReference type="InterPro" id="IPR026952">
    <property type="entry name" value="WVELL"/>
</dbReference>
<proteinExistence type="predicted"/>
<dbReference type="RefSeq" id="WP_126867157.1">
    <property type="nucleotide sequence ID" value="NZ_JAUSTX010000023.1"/>
</dbReference>
<name>A0A433H9D6_9BACI</name>
<dbReference type="AlphaFoldDB" id="A0A433H9D6"/>
<evidence type="ECO:0000313" key="2">
    <source>
        <dbReference type="Proteomes" id="UP000267430"/>
    </source>
</evidence>
<dbReference type="OrthoDB" id="2361637at2"/>
<evidence type="ECO:0008006" key="3">
    <source>
        <dbReference type="Google" id="ProtNLM"/>
    </source>
</evidence>
<protein>
    <recommendedName>
        <fullName evidence="3">WVELL protein</fullName>
    </recommendedName>
</protein>
<accession>A0A433H9D6</accession>
<dbReference type="Proteomes" id="UP000267430">
    <property type="component" value="Unassembled WGS sequence"/>
</dbReference>
<keyword evidence="2" id="KW-1185">Reference proteome</keyword>
<sequence length="88" mass="10580">MNEHHDRLTDLLLEKNSNLSFTQARNWIELLWEDFEATYAKAGHEYAGEEMTARVVRQWVENHGERLHEFMGKNPKYQQLLNKKENLH</sequence>
<gene>
    <name evidence="1" type="ORF">ELQ35_21130</name>
</gene>
<reference evidence="1 2" key="1">
    <citation type="submission" date="2018-12" db="EMBL/GenBank/DDBJ databases">
        <title>Bacillus chawlae sp. nov., Bacillus glennii sp. nov., and Bacillus saganii sp. nov. Isolated from the Vehicle Assembly Building at Kennedy Space Center where the Viking Spacecraft were Assembled.</title>
        <authorList>
            <person name="Seuylemezian A."/>
            <person name="Vaishampayan P."/>
        </authorList>
    </citation>
    <scope>NUCLEOTIDE SEQUENCE [LARGE SCALE GENOMIC DNA]</scope>
    <source>
        <strain evidence="1 2">L5</strain>
    </source>
</reference>
<organism evidence="1 2">
    <name type="scientific">Peribacillus cavernae</name>
    <dbReference type="NCBI Taxonomy" id="1674310"/>
    <lineage>
        <taxon>Bacteria</taxon>
        <taxon>Bacillati</taxon>
        <taxon>Bacillota</taxon>
        <taxon>Bacilli</taxon>
        <taxon>Bacillales</taxon>
        <taxon>Bacillaceae</taxon>
        <taxon>Peribacillus</taxon>
    </lineage>
</organism>
<dbReference type="Pfam" id="PF14043">
    <property type="entry name" value="WVELL"/>
    <property type="match status" value="1"/>
</dbReference>